<dbReference type="PROSITE" id="PS00092">
    <property type="entry name" value="N6_MTASE"/>
    <property type="match status" value="1"/>
</dbReference>
<comment type="caution">
    <text evidence="2">The sequence shown here is derived from an EMBL/GenBank/DDBJ whole genome shotgun (WGS) entry which is preliminary data.</text>
</comment>
<dbReference type="Pfam" id="PF05175">
    <property type="entry name" value="MTS"/>
    <property type="match status" value="1"/>
</dbReference>
<evidence type="ECO:0000313" key="3">
    <source>
        <dbReference type="Proteomes" id="UP000275225"/>
    </source>
</evidence>
<sequence>MDFGPLTIAFDERVLRPRPWTAVQSAWAADLLSVVPDGPILELCTGAGQIGLLAAHESDRDLVLVDADPVACRLAWDNVRASRRAAYTEVRCGPLESAITPGERFALIVADPPWVESERTQDYPEDPLTAIDGGADGLDLARSCLVVAGRHLLEGGAVILQVGTVAQAEALGEWLPTQGVSLVADEIRDVPGKGTLLRVNRDS</sequence>
<dbReference type="CDD" id="cd02440">
    <property type="entry name" value="AdoMet_MTases"/>
    <property type="match status" value="1"/>
</dbReference>
<dbReference type="Proteomes" id="UP000275225">
    <property type="component" value="Unassembled WGS sequence"/>
</dbReference>
<dbReference type="GO" id="GO:0003676">
    <property type="term" value="F:nucleic acid binding"/>
    <property type="evidence" value="ECO:0007669"/>
    <property type="project" value="InterPro"/>
</dbReference>
<keyword evidence="3" id="KW-1185">Reference proteome</keyword>
<dbReference type="EMBL" id="RQJX01000004">
    <property type="protein sequence ID" value="RQN09088.1"/>
    <property type="molecule type" value="Genomic_DNA"/>
</dbReference>
<dbReference type="InterPro" id="IPR002052">
    <property type="entry name" value="DNA_methylase_N6_adenine_CS"/>
</dbReference>
<keyword evidence="2" id="KW-0489">Methyltransferase</keyword>
<reference evidence="2 3" key="1">
    <citation type="submission" date="2018-11" db="EMBL/GenBank/DDBJ databases">
        <authorList>
            <person name="Li F."/>
        </authorList>
    </citation>
    <scope>NUCLEOTIDE SEQUENCE [LARGE SCALE GENOMIC DNA]</scope>
    <source>
        <strain evidence="2 3">YS17T</strain>
    </source>
</reference>
<dbReference type="Gene3D" id="3.40.50.150">
    <property type="entry name" value="Vaccinia Virus protein VP39"/>
    <property type="match status" value="1"/>
</dbReference>
<evidence type="ECO:0000313" key="2">
    <source>
        <dbReference type="EMBL" id="RQN09088.1"/>
    </source>
</evidence>
<name>A0A3N6X600_9ACTN</name>
<dbReference type="GO" id="GO:0008170">
    <property type="term" value="F:N-methyltransferase activity"/>
    <property type="evidence" value="ECO:0007669"/>
    <property type="project" value="UniProtKB-ARBA"/>
</dbReference>
<dbReference type="GO" id="GO:0008757">
    <property type="term" value="F:S-adenosylmethionine-dependent methyltransferase activity"/>
    <property type="evidence" value="ECO:0007669"/>
    <property type="project" value="UniProtKB-ARBA"/>
</dbReference>
<dbReference type="InterPro" id="IPR050320">
    <property type="entry name" value="N5-glutamine_MTase"/>
</dbReference>
<dbReference type="InterPro" id="IPR007848">
    <property type="entry name" value="Small_mtfrase_dom"/>
</dbReference>
<feature type="domain" description="Methyltransferase small" evidence="1">
    <location>
        <begin position="36"/>
        <end position="121"/>
    </location>
</feature>
<dbReference type="SUPFAM" id="SSF53335">
    <property type="entry name" value="S-adenosyl-L-methionine-dependent methyltransferases"/>
    <property type="match status" value="1"/>
</dbReference>
<dbReference type="OrthoDB" id="4966694at2"/>
<evidence type="ECO:0000259" key="1">
    <source>
        <dbReference type="Pfam" id="PF05175"/>
    </source>
</evidence>
<organism evidence="2 3">
    <name type="scientific">Aeromicrobium camelliae</name>
    <dbReference type="NCBI Taxonomy" id="1538144"/>
    <lineage>
        <taxon>Bacteria</taxon>
        <taxon>Bacillati</taxon>
        <taxon>Actinomycetota</taxon>
        <taxon>Actinomycetes</taxon>
        <taxon>Propionibacteriales</taxon>
        <taxon>Nocardioidaceae</taxon>
        <taxon>Aeromicrobium</taxon>
    </lineage>
</organism>
<accession>A0A3N6X600</accession>
<dbReference type="AlphaFoldDB" id="A0A3N6X600"/>
<keyword evidence="2" id="KW-0808">Transferase</keyword>
<dbReference type="PANTHER" id="PTHR18895">
    <property type="entry name" value="HEMK METHYLTRANSFERASE"/>
    <property type="match status" value="1"/>
</dbReference>
<proteinExistence type="predicted"/>
<dbReference type="InterPro" id="IPR029063">
    <property type="entry name" value="SAM-dependent_MTases_sf"/>
</dbReference>
<dbReference type="GO" id="GO:0032259">
    <property type="term" value="P:methylation"/>
    <property type="evidence" value="ECO:0007669"/>
    <property type="project" value="UniProtKB-KW"/>
</dbReference>
<protein>
    <submittedName>
        <fullName evidence="2">Class I SAM-dependent methyltransferase</fullName>
    </submittedName>
</protein>
<dbReference type="PANTHER" id="PTHR18895:SF74">
    <property type="entry name" value="MTRF1L RELEASE FACTOR GLUTAMINE METHYLTRANSFERASE"/>
    <property type="match status" value="1"/>
</dbReference>
<gene>
    <name evidence="2" type="ORF">EHW97_04460</name>
</gene>